<name>A0A843XEN3_COLES</name>
<gene>
    <name evidence="2" type="ORF">Taro_050665</name>
</gene>
<reference evidence="2" key="1">
    <citation type="submission" date="2017-07" db="EMBL/GenBank/DDBJ databases">
        <title>Taro Niue Genome Assembly and Annotation.</title>
        <authorList>
            <person name="Atibalentja N."/>
            <person name="Keating K."/>
            <person name="Fields C.J."/>
        </authorList>
    </citation>
    <scope>NUCLEOTIDE SEQUENCE</scope>
    <source>
        <strain evidence="2">Niue_2</strain>
        <tissue evidence="2">Leaf</tissue>
    </source>
</reference>
<feature type="compositionally biased region" description="Gly residues" evidence="1">
    <location>
        <begin position="1"/>
        <end position="12"/>
    </location>
</feature>
<evidence type="ECO:0000313" key="2">
    <source>
        <dbReference type="EMBL" id="MQM17690.1"/>
    </source>
</evidence>
<protein>
    <submittedName>
        <fullName evidence="2">Uncharacterized protein</fullName>
    </submittedName>
</protein>
<proteinExistence type="predicted"/>
<dbReference type="AlphaFoldDB" id="A0A843XEN3"/>
<accession>A0A843XEN3</accession>
<keyword evidence="3" id="KW-1185">Reference proteome</keyword>
<feature type="compositionally biased region" description="Basic residues" evidence="1">
    <location>
        <begin position="62"/>
        <end position="72"/>
    </location>
</feature>
<dbReference type="EMBL" id="NMUH01007696">
    <property type="protein sequence ID" value="MQM17690.1"/>
    <property type="molecule type" value="Genomic_DNA"/>
</dbReference>
<feature type="region of interest" description="Disordered" evidence="1">
    <location>
        <begin position="1"/>
        <end position="101"/>
    </location>
</feature>
<feature type="compositionally biased region" description="Basic residues" evidence="1">
    <location>
        <begin position="91"/>
        <end position="101"/>
    </location>
</feature>
<dbReference type="Proteomes" id="UP000652761">
    <property type="component" value="Unassembled WGS sequence"/>
</dbReference>
<evidence type="ECO:0000313" key="3">
    <source>
        <dbReference type="Proteomes" id="UP000652761"/>
    </source>
</evidence>
<evidence type="ECO:0000256" key="1">
    <source>
        <dbReference type="SAM" id="MobiDB-lite"/>
    </source>
</evidence>
<organism evidence="2 3">
    <name type="scientific">Colocasia esculenta</name>
    <name type="common">Wild taro</name>
    <name type="synonym">Arum esculentum</name>
    <dbReference type="NCBI Taxonomy" id="4460"/>
    <lineage>
        <taxon>Eukaryota</taxon>
        <taxon>Viridiplantae</taxon>
        <taxon>Streptophyta</taxon>
        <taxon>Embryophyta</taxon>
        <taxon>Tracheophyta</taxon>
        <taxon>Spermatophyta</taxon>
        <taxon>Magnoliopsida</taxon>
        <taxon>Liliopsida</taxon>
        <taxon>Araceae</taxon>
        <taxon>Aroideae</taxon>
        <taxon>Colocasieae</taxon>
        <taxon>Colocasia</taxon>
    </lineage>
</organism>
<sequence>MSRGIVRGGGGRTRGDLPPPPGARRLSPPRMGSTPPEKNKKTLCDPRVSGPPVCDPGVRGHLPPRHERHHRLAPLYQRPAPMGKRVYPQICKKRKSVSQAI</sequence>
<comment type="caution">
    <text evidence="2">The sequence shown here is derived from an EMBL/GenBank/DDBJ whole genome shotgun (WGS) entry which is preliminary data.</text>
</comment>